<evidence type="ECO:0000259" key="7">
    <source>
        <dbReference type="PROSITE" id="PS50090"/>
    </source>
</evidence>
<evidence type="ECO:0000256" key="3">
    <source>
        <dbReference type="ARBA" id="ARBA00023163"/>
    </source>
</evidence>
<keyword evidence="4" id="KW-0539">Nucleus</keyword>
<dbReference type="OrthoDB" id="342406at2759"/>
<dbReference type="RefSeq" id="XP_001017706.1">
    <property type="nucleotide sequence ID" value="XM_001017706.1"/>
</dbReference>
<dbReference type="InterPro" id="IPR017930">
    <property type="entry name" value="Myb_dom"/>
</dbReference>
<dbReference type="Gene3D" id="1.10.10.60">
    <property type="entry name" value="Homeodomain-like"/>
    <property type="match status" value="1"/>
</dbReference>
<feature type="compositionally biased region" description="Polar residues" evidence="6">
    <location>
        <begin position="133"/>
        <end position="153"/>
    </location>
</feature>
<keyword evidence="11" id="KW-1185">Reference proteome</keyword>
<gene>
    <name evidence="10" type="ORF">TTHERM_01009970</name>
</gene>
<dbReference type="STRING" id="312017.Q23LP9"/>
<keyword evidence="5" id="KW-0175">Coiled coil</keyword>
<dbReference type="PROSITE" id="PS51294">
    <property type="entry name" value="HTH_MYB"/>
    <property type="match status" value="1"/>
</dbReference>
<feature type="coiled-coil region" evidence="5">
    <location>
        <begin position="266"/>
        <end position="293"/>
    </location>
</feature>
<dbReference type="InterPro" id="IPR017884">
    <property type="entry name" value="SANT_dom"/>
</dbReference>
<keyword evidence="3" id="KW-0804">Transcription</keyword>
<evidence type="ECO:0000313" key="11">
    <source>
        <dbReference type="Proteomes" id="UP000009168"/>
    </source>
</evidence>
<evidence type="ECO:0000259" key="8">
    <source>
        <dbReference type="PROSITE" id="PS51293"/>
    </source>
</evidence>
<reference evidence="11" key="1">
    <citation type="journal article" date="2006" name="PLoS Biol.">
        <title>Macronuclear genome sequence of the ciliate Tetrahymena thermophila, a model eukaryote.</title>
        <authorList>
            <person name="Eisen J.A."/>
            <person name="Coyne R.S."/>
            <person name="Wu M."/>
            <person name="Wu D."/>
            <person name="Thiagarajan M."/>
            <person name="Wortman J.R."/>
            <person name="Badger J.H."/>
            <person name="Ren Q."/>
            <person name="Amedeo P."/>
            <person name="Jones K.M."/>
            <person name="Tallon L.J."/>
            <person name="Delcher A.L."/>
            <person name="Salzberg S.L."/>
            <person name="Silva J.C."/>
            <person name="Haas B.J."/>
            <person name="Majoros W.H."/>
            <person name="Farzad M."/>
            <person name="Carlton J.M."/>
            <person name="Smith R.K. Jr."/>
            <person name="Garg J."/>
            <person name="Pearlman R.E."/>
            <person name="Karrer K.M."/>
            <person name="Sun L."/>
            <person name="Manning G."/>
            <person name="Elde N.C."/>
            <person name="Turkewitz A.P."/>
            <person name="Asai D.J."/>
            <person name="Wilkes D.E."/>
            <person name="Wang Y."/>
            <person name="Cai H."/>
            <person name="Collins K."/>
            <person name="Stewart B.A."/>
            <person name="Lee S.R."/>
            <person name="Wilamowska K."/>
            <person name="Weinberg Z."/>
            <person name="Ruzzo W.L."/>
            <person name="Wloga D."/>
            <person name="Gaertig J."/>
            <person name="Frankel J."/>
            <person name="Tsao C.-C."/>
            <person name="Gorovsky M.A."/>
            <person name="Keeling P.J."/>
            <person name="Waller R.F."/>
            <person name="Patron N.J."/>
            <person name="Cherry J.M."/>
            <person name="Stover N.A."/>
            <person name="Krieger C.J."/>
            <person name="del Toro C."/>
            <person name="Ryder H.F."/>
            <person name="Williamson S.C."/>
            <person name="Barbeau R.A."/>
            <person name="Hamilton E.P."/>
            <person name="Orias E."/>
        </authorList>
    </citation>
    <scope>NUCLEOTIDE SEQUENCE [LARGE SCALE GENOMIC DNA]</scope>
    <source>
        <strain evidence="11">SB210</strain>
    </source>
</reference>
<dbReference type="Pfam" id="PF00249">
    <property type="entry name" value="Myb_DNA-binding"/>
    <property type="match status" value="1"/>
</dbReference>
<dbReference type="HOGENOM" id="CLU_388090_0_0_1"/>
<dbReference type="Proteomes" id="UP000009168">
    <property type="component" value="Unassembled WGS sequence"/>
</dbReference>
<evidence type="ECO:0000256" key="5">
    <source>
        <dbReference type="SAM" id="Coils"/>
    </source>
</evidence>
<evidence type="ECO:0000313" key="10">
    <source>
        <dbReference type="EMBL" id="EAR97461.1"/>
    </source>
</evidence>
<dbReference type="EMBL" id="GG662664">
    <property type="protein sequence ID" value="EAR97461.1"/>
    <property type="molecule type" value="Genomic_DNA"/>
</dbReference>
<evidence type="ECO:0000259" key="9">
    <source>
        <dbReference type="PROSITE" id="PS51294"/>
    </source>
</evidence>
<feature type="compositionally biased region" description="Polar residues" evidence="6">
    <location>
        <begin position="66"/>
        <end position="87"/>
    </location>
</feature>
<evidence type="ECO:0000256" key="2">
    <source>
        <dbReference type="ARBA" id="ARBA00023125"/>
    </source>
</evidence>
<dbReference type="SMART" id="SM00717">
    <property type="entry name" value="SANT"/>
    <property type="match status" value="1"/>
</dbReference>
<dbReference type="PROSITE" id="PS51293">
    <property type="entry name" value="SANT"/>
    <property type="match status" value="1"/>
</dbReference>
<evidence type="ECO:0000256" key="1">
    <source>
        <dbReference type="ARBA" id="ARBA00023015"/>
    </source>
</evidence>
<feature type="domain" description="SANT" evidence="8">
    <location>
        <begin position="153"/>
        <end position="201"/>
    </location>
</feature>
<dbReference type="PANTHER" id="PTHR12802">
    <property type="entry name" value="SWI/SNF COMPLEX-RELATED"/>
    <property type="match status" value="1"/>
</dbReference>
<dbReference type="NCBIfam" id="TIGR01557">
    <property type="entry name" value="myb_SHAQKYF"/>
    <property type="match status" value="1"/>
</dbReference>
<dbReference type="InterPro" id="IPR001005">
    <property type="entry name" value="SANT/Myb"/>
</dbReference>
<feature type="domain" description="HTH myb-type" evidence="9">
    <location>
        <begin position="152"/>
        <end position="200"/>
    </location>
</feature>
<dbReference type="CDD" id="cd00167">
    <property type="entry name" value="SANT"/>
    <property type="match status" value="1"/>
</dbReference>
<dbReference type="KEGG" id="tet:TTHERM_01009970"/>
<accession>Q23LP9</accession>
<proteinExistence type="predicted"/>
<feature type="region of interest" description="Disordered" evidence="6">
    <location>
        <begin position="127"/>
        <end position="154"/>
    </location>
</feature>
<feature type="domain" description="Myb-like" evidence="7">
    <location>
        <begin position="146"/>
        <end position="196"/>
    </location>
</feature>
<name>Q23LP9_TETTS</name>
<evidence type="ECO:0000256" key="4">
    <source>
        <dbReference type="ARBA" id="ARBA00023242"/>
    </source>
</evidence>
<dbReference type="AlphaFoldDB" id="Q23LP9"/>
<protein>
    <submittedName>
        <fullName evidence="10">Myb-like DNA-binding domain, shaqkyf class protein</fullName>
    </submittedName>
</protein>
<dbReference type="GeneID" id="7843274"/>
<organism evidence="10 11">
    <name type="scientific">Tetrahymena thermophila (strain SB210)</name>
    <dbReference type="NCBI Taxonomy" id="312017"/>
    <lineage>
        <taxon>Eukaryota</taxon>
        <taxon>Sar</taxon>
        <taxon>Alveolata</taxon>
        <taxon>Ciliophora</taxon>
        <taxon>Intramacronucleata</taxon>
        <taxon>Oligohymenophorea</taxon>
        <taxon>Hymenostomatida</taxon>
        <taxon>Tetrahymenina</taxon>
        <taxon>Tetrahymenidae</taxon>
        <taxon>Tetrahymena</taxon>
    </lineage>
</organism>
<sequence length="712" mass="81091">MFQDNLINSSQYLQIAQTGSQQQQQQQQQQLQSQPNRQITNSDAMIKEYCKKEMLEIQRSFESHPKSLQTCPSPQSNQQTVTPTNNSFSTQQIISQIDNTQQSNLQTGVISDFNFAVNIDQLMKFNDEEDNNPKQNASGNASTQNSNNGNQGRWTKEEHLRFVEGLSLYGKNWKKVEEHVGSRTGAQIRSHAQKFFNKLERDYSKKHGLLISLNTSSSTKQSNQINNENVNTLSQIQMQGTSKKSQSYLLGQSQHSNNSNQTKILGEKNQNNAKNILNNIQQQQQQQQQQIDQNFLIGQVIEASLQAAQQSLGIPTQNSVINSAPSINQSHPCLNQTIQQNPVHILTKPTQSDPFLSAQFNLNLQQQQSDINQTNFDIPSFVPSISLRNRSDSVASNFTMMSDDDQKITDEDLKKIKESLPQIVNSQSLNECINQYSQLTLNLQKQLLQSNNVQNNIQLQQQINTLQSAVQFLNAYSSINKQAEIQQSQTNETINNENIPILIVQNSQSEFSNSNRILQSKQKGEENQSNKENNSSLEIVNNSKKNIICDNNKKIPTKQIFNQNNNLQNCIVQDSDRPTDYESFFNFVLKKYGKIFDQPQKSLNSNNNIWSPRLNQFVKLDDDQNLSFQNQTNIFSQIQSSPCNNNLFGQNILGSTINSNQQNQCGQNQTLPNILLRQRKSSFTLCDNEDEQKEEKLNILRKKICKKAKLNN</sequence>
<feature type="region of interest" description="Disordered" evidence="6">
    <location>
        <begin position="64"/>
        <end position="87"/>
    </location>
</feature>
<dbReference type="InParanoid" id="Q23LP9"/>
<dbReference type="PROSITE" id="PS50090">
    <property type="entry name" value="MYB_LIKE"/>
    <property type="match status" value="1"/>
</dbReference>
<dbReference type="SUPFAM" id="SSF46689">
    <property type="entry name" value="Homeodomain-like"/>
    <property type="match status" value="1"/>
</dbReference>
<dbReference type="InterPro" id="IPR006447">
    <property type="entry name" value="Myb_dom_plants"/>
</dbReference>
<dbReference type="InterPro" id="IPR009057">
    <property type="entry name" value="Homeodomain-like_sf"/>
</dbReference>
<dbReference type="eggNOG" id="KOG0724">
    <property type="taxonomic scope" value="Eukaryota"/>
</dbReference>
<keyword evidence="2 10" id="KW-0238">DNA-binding</keyword>
<dbReference type="GO" id="GO:0003677">
    <property type="term" value="F:DNA binding"/>
    <property type="evidence" value="ECO:0007669"/>
    <property type="project" value="UniProtKB-KW"/>
</dbReference>
<evidence type="ECO:0000256" key="6">
    <source>
        <dbReference type="SAM" id="MobiDB-lite"/>
    </source>
</evidence>
<keyword evidence="1" id="KW-0805">Transcription regulation</keyword>